<evidence type="ECO:0000313" key="8">
    <source>
        <dbReference type="EMBL" id="KAF7492666.1"/>
    </source>
</evidence>
<reference evidence="8" key="2">
    <citation type="submission" date="2020-01" db="EMBL/GenBank/DDBJ databases">
        <authorList>
            <person name="Korhonen P.K.K."/>
            <person name="Guangxu M.G."/>
            <person name="Wang T.W."/>
            <person name="Stroehlein A.J.S."/>
            <person name="Young N.D."/>
            <person name="Ang C.-S.A."/>
            <person name="Fernando D.W.F."/>
            <person name="Lu H.L."/>
            <person name="Taylor S.T."/>
            <person name="Ehtesham M.E.M."/>
            <person name="Najaraj S.H.N."/>
            <person name="Harsha G.H.G."/>
            <person name="Madugundu A.M."/>
            <person name="Renuse S.R."/>
            <person name="Holt D.H."/>
            <person name="Pandey A.P."/>
            <person name="Papenfuss A.P."/>
            <person name="Gasser R.B.G."/>
            <person name="Fischer K.F."/>
        </authorList>
    </citation>
    <scope>NUCLEOTIDE SEQUENCE</scope>
    <source>
        <strain evidence="8">SSS_KF_BRIS2020</strain>
    </source>
</reference>
<protein>
    <submittedName>
        <fullName evidence="8">Lachesin</fullName>
    </submittedName>
</protein>
<evidence type="ECO:0000256" key="1">
    <source>
        <dbReference type="ARBA" id="ARBA00022729"/>
    </source>
</evidence>
<evidence type="ECO:0000256" key="6">
    <source>
        <dbReference type="SAM" id="Phobius"/>
    </source>
</evidence>
<keyword evidence="6" id="KW-0812">Transmembrane</keyword>
<feature type="domain" description="Ig-like" evidence="7">
    <location>
        <begin position="340"/>
        <end position="452"/>
    </location>
</feature>
<dbReference type="OrthoDB" id="10012075at2759"/>
<dbReference type="PANTHER" id="PTHR12231:SF105">
    <property type="entry name" value="LACHESIN-LIKE PROTEIN"/>
    <property type="match status" value="1"/>
</dbReference>
<reference evidence="10" key="1">
    <citation type="journal article" date="2020" name="PLoS Negl. Trop. Dis.">
        <title>High-quality nuclear genome for Sarcoptes scabiei-A critical resource for a neglected parasite.</title>
        <authorList>
            <person name="Korhonen P.K."/>
            <person name="Gasser R.B."/>
            <person name="Ma G."/>
            <person name="Wang T."/>
            <person name="Stroehlein A.J."/>
            <person name="Young N.D."/>
            <person name="Ang C.S."/>
            <person name="Fernando D.D."/>
            <person name="Lu H.C."/>
            <person name="Taylor S."/>
            <person name="Reynolds S.L."/>
            <person name="Mofiz E."/>
            <person name="Najaraj S.H."/>
            <person name="Gowda H."/>
            <person name="Madugundu A."/>
            <person name="Renuse S."/>
            <person name="Holt D."/>
            <person name="Pandey A."/>
            <person name="Papenfuss A.T."/>
            <person name="Fischer K."/>
        </authorList>
    </citation>
    <scope>NUCLEOTIDE SEQUENCE [LARGE SCALE GENOMIC DNA]</scope>
</reference>
<evidence type="ECO:0000256" key="5">
    <source>
        <dbReference type="SAM" id="MobiDB-lite"/>
    </source>
</evidence>
<dbReference type="InterPro" id="IPR051170">
    <property type="entry name" value="Neural/epithelial_adhesion"/>
</dbReference>
<feature type="compositionally biased region" description="Basic and acidic residues" evidence="5">
    <location>
        <begin position="578"/>
        <end position="588"/>
    </location>
</feature>
<feature type="compositionally biased region" description="Polar residues" evidence="5">
    <location>
        <begin position="602"/>
        <end position="616"/>
    </location>
</feature>
<dbReference type="InterPro" id="IPR003598">
    <property type="entry name" value="Ig_sub2"/>
</dbReference>
<gene>
    <name evidence="8" type="ORF">SSS_7970</name>
</gene>
<feature type="domain" description="Ig-like" evidence="7">
    <location>
        <begin position="463"/>
        <end position="558"/>
    </location>
</feature>
<dbReference type="EMBL" id="WVUK01000056">
    <property type="protein sequence ID" value="KAF7492666.1"/>
    <property type="molecule type" value="Genomic_DNA"/>
</dbReference>
<dbReference type="Proteomes" id="UP000070412">
    <property type="component" value="Unassembled WGS sequence"/>
</dbReference>
<dbReference type="InterPro" id="IPR013106">
    <property type="entry name" value="Ig_V-set"/>
</dbReference>
<dbReference type="Pfam" id="PF13927">
    <property type="entry name" value="Ig_3"/>
    <property type="match status" value="1"/>
</dbReference>
<feature type="transmembrane region" description="Helical" evidence="6">
    <location>
        <begin position="419"/>
        <end position="440"/>
    </location>
</feature>
<keyword evidence="6" id="KW-1133">Transmembrane helix</keyword>
<dbReference type="SMART" id="SM00408">
    <property type="entry name" value="IGc2"/>
    <property type="match status" value="3"/>
</dbReference>
<keyword evidence="2" id="KW-0677">Repeat</keyword>
<dbReference type="InterPro" id="IPR013098">
    <property type="entry name" value="Ig_I-set"/>
</dbReference>
<dbReference type="InterPro" id="IPR007110">
    <property type="entry name" value="Ig-like_dom"/>
</dbReference>
<accession>A0A834RBY9</accession>
<evidence type="ECO:0000313" key="9">
    <source>
        <dbReference type="EnsemblMetazoa" id="KAF7492666.1"/>
    </source>
</evidence>
<evidence type="ECO:0000256" key="4">
    <source>
        <dbReference type="ARBA" id="ARBA00023319"/>
    </source>
</evidence>
<feature type="domain" description="Ig-like" evidence="7">
    <location>
        <begin position="227"/>
        <end position="330"/>
    </location>
</feature>
<feature type="region of interest" description="Disordered" evidence="5">
    <location>
        <begin position="563"/>
        <end position="618"/>
    </location>
</feature>
<keyword evidence="10" id="KW-1185">Reference proteome</keyword>
<reference evidence="9" key="3">
    <citation type="submission" date="2022-06" db="UniProtKB">
        <authorList>
            <consortium name="EnsemblMetazoa"/>
        </authorList>
    </citation>
    <scope>IDENTIFICATION</scope>
</reference>
<dbReference type="Gene3D" id="2.60.40.10">
    <property type="entry name" value="Immunoglobulins"/>
    <property type="match status" value="3"/>
</dbReference>
<keyword evidence="3" id="KW-1015">Disulfide bond</keyword>
<keyword evidence="1" id="KW-0732">Signal</keyword>
<dbReference type="Pfam" id="PF07686">
    <property type="entry name" value="V-set"/>
    <property type="match status" value="1"/>
</dbReference>
<name>A0A834RBY9_SARSC</name>
<dbReference type="SUPFAM" id="SSF48726">
    <property type="entry name" value="Immunoglobulin"/>
    <property type="match status" value="3"/>
</dbReference>
<dbReference type="Pfam" id="PF07679">
    <property type="entry name" value="I-set"/>
    <property type="match status" value="1"/>
</dbReference>
<dbReference type="InterPro" id="IPR003599">
    <property type="entry name" value="Ig_sub"/>
</dbReference>
<dbReference type="AlphaFoldDB" id="A0A834RBY9"/>
<dbReference type="GO" id="GO:0043005">
    <property type="term" value="C:neuron projection"/>
    <property type="evidence" value="ECO:0007669"/>
    <property type="project" value="TreeGrafter"/>
</dbReference>
<dbReference type="SMART" id="SM00409">
    <property type="entry name" value="IG"/>
    <property type="match status" value="3"/>
</dbReference>
<evidence type="ECO:0000256" key="2">
    <source>
        <dbReference type="ARBA" id="ARBA00022737"/>
    </source>
</evidence>
<keyword evidence="4" id="KW-0393">Immunoglobulin domain</keyword>
<evidence type="ECO:0000256" key="3">
    <source>
        <dbReference type="ARBA" id="ARBA00023157"/>
    </source>
</evidence>
<dbReference type="InterPro" id="IPR036179">
    <property type="entry name" value="Ig-like_dom_sf"/>
</dbReference>
<evidence type="ECO:0000313" key="10">
    <source>
        <dbReference type="Proteomes" id="UP000070412"/>
    </source>
</evidence>
<organism evidence="8">
    <name type="scientific">Sarcoptes scabiei</name>
    <name type="common">Itch mite</name>
    <name type="synonym">Acarus scabiei</name>
    <dbReference type="NCBI Taxonomy" id="52283"/>
    <lineage>
        <taxon>Eukaryota</taxon>
        <taxon>Metazoa</taxon>
        <taxon>Ecdysozoa</taxon>
        <taxon>Arthropoda</taxon>
        <taxon>Chelicerata</taxon>
        <taxon>Arachnida</taxon>
        <taxon>Acari</taxon>
        <taxon>Acariformes</taxon>
        <taxon>Sarcoptiformes</taxon>
        <taxon>Astigmata</taxon>
        <taxon>Psoroptidia</taxon>
        <taxon>Sarcoptoidea</taxon>
        <taxon>Sarcoptidae</taxon>
        <taxon>Sarcoptinae</taxon>
        <taxon>Sarcoptes</taxon>
    </lineage>
</organism>
<dbReference type="InterPro" id="IPR013783">
    <property type="entry name" value="Ig-like_fold"/>
</dbReference>
<keyword evidence="6" id="KW-0472">Membrane</keyword>
<dbReference type="PANTHER" id="PTHR12231">
    <property type="entry name" value="CTX-RELATED TYPE I TRANSMEMBRANE PROTEIN"/>
    <property type="match status" value="1"/>
</dbReference>
<sequence>MQIFSNLFAMISRKIIELIQGQQYPKFFGLLLVFQMLSNALLNTSIKFSDAIVIFGEDRIDHHLNSNRSDLFQSAQSTSSLLESRTKANDYKIDVGHRNHHHRWKTFTSQIDPFSSDIHPHHHHHHHHLEHRPKRSIIISNKSDSIESSSANDSHIHLDLHFDRRKKFQLVLILDRNQDHHHDDDDDFTSNTLKLSKNPIQNFHHHRQHQFKRSNLGKRSKRSFNLPASALTVNSVFLHQWPNTMNNVTATLGRNATFECVFPQLKDFKLVWLHQDHSLLAMHDSVISKNGRISVRSHANTTFYLTIHEVQESDRGFYLCQVNTKPMRIQIGYLEVNVPPSFIEEETSGDSDIIEGSSVDLRCDAIGRPEPEINWRRENGQLIVFDSKLNDSQLMVKGRHLNLTNVTRQQMGKLMKSKAFIGFIALFLIFFDGIIPGAYLCIASNGIPPTISKRIFLGVSFTPKVLKLNSTVKASIGSSATLECILESYPRSNILWQKSRNQSKPIIYSDHKYSVFINESTQPFRWIARLKILNLEQNDFDKYTCSATNHMGTAKSVVNLIKIERKPMPMRPKQSDSYSKRPSLDRKPSSSLSKYSRENDGKSSYQNVNGNDSNRPNVILKDFSQKTKLNFINNYVDDDDDDDDDDEDDDDLYSNEQDIWQYETNYHSRSKLSRQNRNHGDCHLTIFSWLSMMAMVVLPQSISMLRC</sequence>
<dbReference type="PROSITE" id="PS50835">
    <property type="entry name" value="IG_LIKE"/>
    <property type="match status" value="3"/>
</dbReference>
<proteinExistence type="predicted"/>
<evidence type="ECO:0000259" key="7">
    <source>
        <dbReference type="PROSITE" id="PS50835"/>
    </source>
</evidence>
<dbReference type="EnsemblMetazoa" id="SSS_7970s_mrna">
    <property type="protein sequence ID" value="KAF7492666.1"/>
    <property type="gene ID" value="SSS_7970"/>
</dbReference>